<dbReference type="AlphaFoldDB" id="A0A8H7BZ83"/>
<dbReference type="InterPro" id="IPR011249">
    <property type="entry name" value="Metalloenz_LuxS/M16"/>
</dbReference>
<evidence type="ECO:0000256" key="7">
    <source>
        <dbReference type="ARBA" id="ARBA00022723"/>
    </source>
</evidence>
<dbReference type="Gene3D" id="3.30.830.10">
    <property type="entry name" value="Metalloenzyme, LuxS/M16 peptidase-like"/>
    <property type="match status" value="4"/>
</dbReference>
<dbReference type="SUPFAM" id="SSF63411">
    <property type="entry name" value="LuxS/MPP-like metallohydrolase"/>
    <property type="match status" value="4"/>
</dbReference>
<dbReference type="PANTHER" id="PTHR43016">
    <property type="entry name" value="PRESEQUENCE PROTEASE"/>
    <property type="match status" value="1"/>
</dbReference>
<dbReference type="Pfam" id="PF05193">
    <property type="entry name" value="Peptidase_M16_C"/>
    <property type="match status" value="1"/>
</dbReference>
<reference evidence="15" key="1">
    <citation type="submission" date="2020-01" db="EMBL/GenBank/DDBJ databases">
        <title>Genome Sequencing of Three Apophysomyces-Like Fungal Strains Confirms a Novel Fungal Genus in the Mucoromycota with divergent Burkholderia-like Endosymbiotic Bacteria.</title>
        <authorList>
            <person name="Stajich J.E."/>
            <person name="Macias A.M."/>
            <person name="Carter-House D."/>
            <person name="Lovett B."/>
            <person name="Kasson L.R."/>
            <person name="Berry K."/>
            <person name="Grigoriev I."/>
            <person name="Chang Y."/>
            <person name="Spatafora J."/>
            <person name="Kasson M.T."/>
        </authorList>
    </citation>
    <scope>NUCLEOTIDE SEQUENCE</scope>
    <source>
        <strain evidence="15">NRRL A-21654</strain>
    </source>
</reference>
<gene>
    <name evidence="15" type="primary">CYM1</name>
    <name evidence="15" type="ORF">EC973_003263</name>
</gene>
<dbReference type="FunFam" id="3.30.830.10:FF:000013">
    <property type="entry name" value="Mitochondrial presequence protease"/>
    <property type="match status" value="1"/>
</dbReference>
<evidence type="ECO:0000256" key="11">
    <source>
        <dbReference type="ARBA" id="ARBA00023128"/>
    </source>
</evidence>
<evidence type="ECO:0000256" key="3">
    <source>
        <dbReference type="ARBA" id="ARBA00007575"/>
    </source>
</evidence>
<dbReference type="InterPro" id="IPR007863">
    <property type="entry name" value="Peptidase_M16_C"/>
</dbReference>
<comment type="subunit">
    <text evidence="4">Monomer and homodimer; homodimerization is induced by binding of the substrate.</text>
</comment>
<evidence type="ECO:0000256" key="8">
    <source>
        <dbReference type="ARBA" id="ARBA00022801"/>
    </source>
</evidence>
<protein>
    <recommendedName>
        <fullName evidence="5">Presequence protease, mitochondrial</fullName>
    </recommendedName>
    <alternativeName>
        <fullName evidence="12">Pitrilysin metalloproteinase</fullName>
    </alternativeName>
</protein>
<comment type="similarity">
    <text evidence="3">Belongs to the peptidase M16 family. PreP subfamily.</text>
</comment>
<feature type="domain" description="Peptidase M16C associated" evidence="14">
    <location>
        <begin position="396"/>
        <end position="643"/>
    </location>
</feature>
<dbReference type="Proteomes" id="UP000605846">
    <property type="component" value="Unassembled WGS sequence"/>
</dbReference>
<dbReference type="GO" id="GO:0016485">
    <property type="term" value="P:protein processing"/>
    <property type="evidence" value="ECO:0007669"/>
    <property type="project" value="TreeGrafter"/>
</dbReference>
<dbReference type="InterPro" id="IPR055130">
    <property type="entry name" value="PreP_C"/>
</dbReference>
<keyword evidence="11" id="KW-0496">Mitochondrion</keyword>
<evidence type="ECO:0000256" key="10">
    <source>
        <dbReference type="ARBA" id="ARBA00023049"/>
    </source>
</evidence>
<proteinExistence type="inferred from homology"/>
<dbReference type="GO" id="GO:0046872">
    <property type="term" value="F:metal ion binding"/>
    <property type="evidence" value="ECO:0007669"/>
    <property type="project" value="UniProtKB-KW"/>
</dbReference>
<comment type="cofactor">
    <cofactor evidence="1">
        <name>Zn(2+)</name>
        <dbReference type="ChEBI" id="CHEBI:29105"/>
    </cofactor>
</comment>
<keyword evidence="6 15" id="KW-0645">Protease</keyword>
<sequence>MLNRSLATFMNAFTASDYTIYPFATTNSTDYGNLRDVYMDAVFHPKLEKLDFIQEGWRLEHEAPTGTQLKLNTASDSEWIVGSDSTTPIQFKGIVYNEMKGQTSDAGYLHYSRAQQAMFPGTAYEHSSGGDPACITDLTHEQLLAFHRAHYHPSNARFYTYGNFPLEEHLAAIHEKINGFERASIPSVNKTIQASETFRFIFSLILTYNKSVSPPDKQTRISLSFLTNDSKDTFETFSMRLLAYLLLDGHASPMYKALIDSNLGSEFSANTGYDASTHIGSFSIGLQGVKESDIEVVQNRIRSVLEEVRQNGFDSKRIEAAIHQMELGQKHKTADFGLTIMHGITSGWFDGVDPIDQLEINKNIARLKQELAEGKFFESRIDKYLIANPHTLTYIMKPDASYATNLASEEHKRLTKKLDALTDADKSEIISQGEALMQSQNKTQDLSCLPTLHMKDISPKQKRTVLDHSGICNTPVQWRTTSTNGITYFRAISTLPTLPKELKLYLPLFCDALLSLGTHSQTMAEIDDEIRLYTGGLRASTTISTNHSDINHVEEGIVLIGNCLDRNMDKMYDILTKVIRDTNFDDTEKLKTLIIGNASALVNSVADAGHVFARTFAGSSLTPAMASSELLSGMTQVNFMSDLATKEDLSDVVGKLKQIASIVLKQSSLRVAVTCGEDAVTQNENALSRFISSLPEEQGQPLSESHLFVPQFRKTFFPLPFSVNFSAKVLRGVPYTHPDGAKLQVLSSLMTNHFLHREIREKNGAYGGGARYAGLNGLFSFYSYRDPRTLETLDTYTDAVKWVKQRAFTDQEMTEAKLSIFQGIDAPQSVSEEGMLQFVNGISDEMRQWRREGFLGVTQDDVKEMADKYLEKAVQEGQYSIALLGESNDKIAMEQGWHINQWGEATDQA</sequence>
<dbReference type="PANTHER" id="PTHR43016:SF13">
    <property type="entry name" value="PRESEQUENCE PROTEASE, MITOCHONDRIAL"/>
    <property type="match status" value="1"/>
</dbReference>
<evidence type="ECO:0000256" key="9">
    <source>
        <dbReference type="ARBA" id="ARBA00022833"/>
    </source>
</evidence>
<comment type="function">
    <text evidence="13">Degrades mitochondrial transit peptides after their cleavage in the intermembrane space or in the matrix, and presequence peptides; clearance of these peptides is required to keep the presequence processing machinery running. Preferentially cleaves the N-terminal side of paired basic amino acid residues. Also degrades other unstructured peptides. May function as an ATP-dependent peptidase as opposed to a metalloendopeptidase.</text>
</comment>
<dbReference type="FunFam" id="3.30.830.10:FF:000009">
    <property type="entry name" value="Presequence protease, mitochondrial"/>
    <property type="match status" value="1"/>
</dbReference>
<evidence type="ECO:0000256" key="1">
    <source>
        <dbReference type="ARBA" id="ARBA00001947"/>
    </source>
</evidence>
<keyword evidence="10" id="KW-0482">Metalloprotease</keyword>
<keyword evidence="8" id="KW-0378">Hydrolase</keyword>
<dbReference type="InterPro" id="IPR013578">
    <property type="entry name" value="Peptidase_M16C_assoc"/>
</dbReference>
<evidence type="ECO:0000256" key="13">
    <source>
        <dbReference type="ARBA" id="ARBA00045897"/>
    </source>
</evidence>
<evidence type="ECO:0000256" key="4">
    <source>
        <dbReference type="ARBA" id="ARBA00011853"/>
    </source>
</evidence>
<dbReference type="Pfam" id="PF08367">
    <property type="entry name" value="M16C_assoc"/>
    <property type="match status" value="1"/>
</dbReference>
<evidence type="ECO:0000313" key="16">
    <source>
        <dbReference type="Proteomes" id="UP000605846"/>
    </source>
</evidence>
<name>A0A8H7BZ83_9FUNG</name>
<keyword evidence="16" id="KW-1185">Reference proteome</keyword>
<keyword evidence="9" id="KW-0862">Zinc</keyword>
<evidence type="ECO:0000256" key="5">
    <source>
        <dbReference type="ARBA" id="ARBA00020167"/>
    </source>
</evidence>
<keyword evidence="7" id="KW-0479">Metal-binding</keyword>
<dbReference type="GO" id="GO:0005759">
    <property type="term" value="C:mitochondrial matrix"/>
    <property type="evidence" value="ECO:0007669"/>
    <property type="project" value="TreeGrafter"/>
</dbReference>
<evidence type="ECO:0000313" key="15">
    <source>
        <dbReference type="EMBL" id="KAF7732517.1"/>
    </source>
</evidence>
<dbReference type="EMBL" id="JABAYA010000002">
    <property type="protein sequence ID" value="KAF7732517.1"/>
    <property type="molecule type" value="Genomic_DNA"/>
</dbReference>
<evidence type="ECO:0000256" key="12">
    <source>
        <dbReference type="ARBA" id="ARBA00034552"/>
    </source>
</evidence>
<dbReference type="GO" id="GO:0004222">
    <property type="term" value="F:metalloendopeptidase activity"/>
    <property type="evidence" value="ECO:0007669"/>
    <property type="project" value="TreeGrafter"/>
</dbReference>
<comment type="subcellular location">
    <subcellularLocation>
        <location evidence="2">Mitochondrion</location>
    </subcellularLocation>
</comment>
<dbReference type="OrthoDB" id="10250783at2759"/>
<organism evidence="15 16">
    <name type="scientific">Apophysomyces ossiformis</name>
    <dbReference type="NCBI Taxonomy" id="679940"/>
    <lineage>
        <taxon>Eukaryota</taxon>
        <taxon>Fungi</taxon>
        <taxon>Fungi incertae sedis</taxon>
        <taxon>Mucoromycota</taxon>
        <taxon>Mucoromycotina</taxon>
        <taxon>Mucoromycetes</taxon>
        <taxon>Mucorales</taxon>
        <taxon>Mucorineae</taxon>
        <taxon>Mucoraceae</taxon>
        <taxon>Apophysomyces</taxon>
    </lineage>
</organism>
<dbReference type="SMART" id="SM01264">
    <property type="entry name" value="M16C_associated"/>
    <property type="match status" value="1"/>
</dbReference>
<dbReference type="Pfam" id="PF22516">
    <property type="entry name" value="PreP_C"/>
    <property type="match status" value="1"/>
</dbReference>
<evidence type="ECO:0000259" key="14">
    <source>
        <dbReference type="SMART" id="SM01264"/>
    </source>
</evidence>
<evidence type="ECO:0000256" key="2">
    <source>
        <dbReference type="ARBA" id="ARBA00004173"/>
    </source>
</evidence>
<comment type="caution">
    <text evidence="15">The sequence shown here is derived from an EMBL/GenBank/DDBJ whole genome shotgun (WGS) entry which is preliminary data.</text>
</comment>
<evidence type="ECO:0000256" key="6">
    <source>
        <dbReference type="ARBA" id="ARBA00022670"/>
    </source>
</evidence>
<accession>A0A8H7BZ83</accession>